<evidence type="ECO:0000259" key="1">
    <source>
        <dbReference type="PROSITE" id="PS50994"/>
    </source>
</evidence>
<dbReference type="InterPro" id="IPR050900">
    <property type="entry name" value="Transposase_IS3/IS150/IS904"/>
</dbReference>
<name>A0A1G8J245_9FLAO</name>
<dbReference type="Gene3D" id="3.30.420.10">
    <property type="entry name" value="Ribonuclease H-like superfamily/Ribonuclease H"/>
    <property type="match status" value="1"/>
</dbReference>
<dbReference type="EMBL" id="FNDB01000031">
    <property type="protein sequence ID" value="SDI25201.1"/>
    <property type="molecule type" value="Genomic_DNA"/>
</dbReference>
<dbReference type="InterPro" id="IPR036397">
    <property type="entry name" value="RNaseH_sf"/>
</dbReference>
<dbReference type="Pfam" id="PF00665">
    <property type="entry name" value="rve"/>
    <property type="match status" value="1"/>
</dbReference>
<dbReference type="RefSeq" id="WP_091259530.1">
    <property type="nucleotide sequence ID" value="NZ_FNDB01000031.1"/>
</dbReference>
<keyword evidence="3" id="KW-1185">Reference proteome</keyword>
<dbReference type="GO" id="GO:0003676">
    <property type="term" value="F:nucleic acid binding"/>
    <property type="evidence" value="ECO:0007669"/>
    <property type="project" value="InterPro"/>
</dbReference>
<gene>
    <name evidence="2" type="ORF">SAMN04488062_13111</name>
</gene>
<sequence length="427" mass="50159">MIYSPSRISWDSNVKHYIRNGLYNNLPIAIMSQIPKTNKHRWERESDDKYLGCEVATFIKEELELIKRTGESRNAKKLMEGYFKLSDTYHEIISSVKGVKHQLALQKEKMVNAIEMVKDLVPVETALRVFNISRATYHNYKTLVINKCDSSYFLWCVKHYPHQLLKKEILQIKKYMENDDYTYWSKSSIYLLALRNADVSICLTSWYKYTKLLGYTASRHLQPKKIYSSLTSFRPNEIWCADVTILKTADEKKHYIHFLMDHYSKMILGYSVENRSSPKAIKNLLKKAYLKHKNNSPITFVTDGGVENVNTTIQEFLNTTDQDIKHLIAQKDIPFSNSKIEAFNKIIKHQFLLPRNLENRKQLIHALAEDVPTYNTIRPQFSLEGNTPTETFEGNIIDLKSYKTHFEEQKRWRVMLNQQNKCKNCES</sequence>
<dbReference type="PROSITE" id="PS50994">
    <property type="entry name" value="INTEGRASE"/>
    <property type="match status" value="1"/>
</dbReference>
<dbReference type="SUPFAM" id="SSF53098">
    <property type="entry name" value="Ribonuclease H-like"/>
    <property type="match status" value="1"/>
</dbReference>
<dbReference type="GO" id="GO:0015074">
    <property type="term" value="P:DNA integration"/>
    <property type="evidence" value="ECO:0007669"/>
    <property type="project" value="InterPro"/>
</dbReference>
<evidence type="ECO:0000313" key="2">
    <source>
        <dbReference type="EMBL" id="SDI25201.1"/>
    </source>
</evidence>
<dbReference type="PANTHER" id="PTHR46889">
    <property type="entry name" value="TRANSPOSASE INSF FOR INSERTION SEQUENCE IS3B-RELATED"/>
    <property type="match status" value="1"/>
</dbReference>
<protein>
    <submittedName>
        <fullName evidence="2">Putative transposase</fullName>
    </submittedName>
</protein>
<reference evidence="3" key="1">
    <citation type="submission" date="2016-10" db="EMBL/GenBank/DDBJ databases">
        <authorList>
            <person name="Varghese N."/>
            <person name="Submissions S."/>
        </authorList>
    </citation>
    <scope>NUCLEOTIDE SEQUENCE [LARGE SCALE GENOMIC DNA]</scope>
    <source>
        <strain evidence="3">CGMCC 1.2747</strain>
    </source>
</reference>
<dbReference type="AlphaFoldDB" id="A0A1G8J245"/>
<dbReference type="InterPro" id="IPR001584">
    <property type="entry name" value="Integrase_cat-core"/>
</dbReference>
<dbReference type="InterPro" id="IPR012337">
    <property type="entry name" value="RNaseH-like_sf"/>
</dbReference>
<dbReference type="STRING" id="178355.SAMN04488062_13111"/>
<dbReference type="Proteomes" id="UP000199274">
    <property type="component" value="Unassembled WGS sequence"/>
</dbReference>
<feature type="domain" description="Integrase catalytic" evidence="1">
    <location>
        <begin position="231"/>
        <end position="396"/>
    </location>
</feature>
<proteinExistence type="predicted"/>
<dbReference type="OrthoDB" id="9815231at2"/>
<dbReference type="PANTHER" id="PTHR46889:SF4">
    <property type="entry name" value="TRANSPOSASE INSO FOR INSERTION SEQUENCE ELEMENT IS911B-RELATED"/>
    <property type="match status" value="1"/>
</dbReference>
<accession>A0A1G8J245</accession>
<organism evidence="2 3">
    <name type="scientific">Flavobacterium omnivorum</name>
    <dbReference type="NCBI Taxonomy" id="178355"/>
    <lineage>
        <taxon>Bacteria</taxon>
        <taxon>Pseudomonadati</taxon>
        <taxon>Bacteroidota</taxon>
        <taxon>Flavobacteriia</taxon>
        <taxon>Flavobacteriales</taxon>
        <taxon>Flavobacteriaceae</taxon>
        <taxon>Flavobacterium</taxon>
    </lineage>
</organism>
<evidence type="ECO:0000313" key="3">
    <source>
        <dbReference type="Proteomes" id="UP000199274"/>
    </source>
</evidence>